<dbReference type="Pfam" id="PF13360">
    <property type="entry name" value="PQQ_2"/>
    <property type="match status" value="1"/>
</dbReference>
<name>A0A557QDC3_9RHOO</name>
<dbReference type="InterPro" id="IPR017687">
    <property type="entry name" value="BamB"/>
</dbReference>
<comment type="function">
    <text evidence="4">Part of the outer membrane protein assembly complex, which is involved in assembly and insertion of beta-barrel proteins into the outer membrane.</text>
</comment>
<keyword evidence="3 4" id="KW-0998">Cell outer membrane</keyword>
<evidence type="ECO:0000313" key="8">
    <source>
        <dbReference type="Proteomes" id="UP000319502"/>
    </source>
</evidence>
<dbReference type="PANTHER" id="PTHR34512:SF30">
    <property type="entry name" value="OUTER MEMBRANE PROTEIN ASSEMBLY FACTOR BAMB"/>
    <property type="match status" value="1"/>
</dbReference>
<accession>A0A557QDC3</accession>
<dbReference type="OrthoDB" id="5173551at2"/>
<feature type="domain" description="Pyrrolo-quinoline quinone repeat" evidence="6">
    <location>
        <begin position="79"/>
        <end position="307"/>
    </location>
</feature>
<dbReference type="GO" id="GO:0009279">
    <property type="term" value="C:cell outer membrane"/>
    <property type="evidence" value="ECO:0007669"/>
    <property type="project" value="UniProtKB-SubCell"/>
</dbReference>
<comment type="subunit">
    <text evidence="4">Part of the Bam complex.</text>
</comment>
<evidence type="ECO:0000256" key="4">
    <source>
        <dbReference type="HAMAP-Rule" id="MF_00923"/>
    </source>
</evidence>
<evidence type="ECO:0000256" key="1">
    <source>
        <dbReference type="ARBA" id="ARBA00022729"/>
    </source>
</evidence>
<dbReference type="SMART" id="SM00564">
    <property type="entry name" value="PQQ"/>
    <property type="match status" value="6"/>
</dbReference>
<feature type="signal peptide" evidence="5">
    <location>
        <begin position="1"/>
        <end position="24"/>
    </location>
</feature>
<dbReference type="SUPFAM" id="SSF50998">
    <property type="entry name" value="Quinoprotein alcohol dehydrogenase-like"/>
    <property type="match status" value="1"/>
</dbReference>
<keyword evidence="4" id="KW-0449">Lipoprotein</keyword>
<feature type="chain" id="PRO_5022274837" description="Outer membrane protein assembly factor BamB" evidence="5">
    <location>
        <begin position="25"/>
        <end position="381"/>
    </location>
</feature>
<dbReference type="AlphaFoldDB" id="A0A557QDC3"/>
<dbReference type="GO" id="GO:0051205">
    <property type="term" value="P:protein insertion into membrane"/>
    <property type="evidence" value="ECO:0007669"/>
    <property type="project" value="UniProtKB-UniRule"/>
</dbReference>
<comment type="similarity">
    <text evidence="4">Belongs to the BamB family.</text>
</comment>
<reference evidence="7 8" key="1">
    <citation type="submission" date="2019-07" db="EMBL/GenBank/DDBJ databases">
        <title>The pathways for chlorine oxyanion respiration interact through the shared metabolite chlorate.</title>
        <authorList>
            <person name="Barnum T.P."/>
            <person name="Cheng Y."/>
            <person name="Hill K.A."/>
            <person name="Lucas L.N."/>
            <person name="Carlson H.K."/>
            <person name="Coates J.D."/>
        </authorList>
    </citation>
    <scope>NUCLEOTIDE SEQUENCE [LARGE SCALE GENOMIC DNA]</scope>
    <source>
        <strain evidence="7 8">SFB-3</strain>
    </source>
</reference>
<comment type="subcellular location">
    <subcellularLocation>
        <location evidence="4">Cell outer membrane</location>
        <topology evidence="4">Lipid-anchor</topology>
    </subcellularLocation>
</comment>
<evidence type="ECO:0000256" key="5">
    <source>
        <dbReference type="SAM" id="SignalP"/>
    </source>
</evidence>
<evidence type="ECO:0000256" key="3">
    <source>
        <dbReference type="ARBA" id="ARBA00023237"/>
    </source>
</evidence>
<organism evidence="7 8">
    <name type="scientific">Denitromonas halophila</name>
    <dbReference type="NCBI Taxonomy" id="1629404"/>
    <lineage>
        <taxon>Bacteria</taxon>
        <taxon>Pseudomonadati</taxon>
        <taxon>Pseudomonadota</taxon>
        <taxon>Betaproteobacteria</taxon>
        <taxon>Rhodocyclales</taxon>
        <taxon>Zoogloeaceae</taxon>
        <taxon>Denitromonas</taxon>
    </lineage>
</organism>
<dbReference type="InterPro" id="IPR002372">
    <property type="entry name" value="PQQ_rpt_dom"/>
</dbReference>
<dbReference type="Gene3D" id="2.130.10.10">
    <property type="entry name" value="YVTN repeat-like/Quinoprotein amine dehydrogenase"/>
    <property type="match status" value="1"/>
</dbReference>
<dbReference type="HAMAP" id="MF_00923">
    <property type="entry name" value="OM_assembly_BamB"/>
    <property type="match status" value="1"/>
</dbReference>
<dbReference type="NCBIfam" id="TIGR03300">
    <property type="entry name" value="assembly_YfgL"/>
    <property type="match status" value="1"/>
</dbReference>
<evidence type="ECO:0000256" key="2">
    <source>
        <dbReference type="ARBA" id="ARBA00023136"/>
    </source>
</evidence>
<dbReference type="InterPro" id="IPR018391">
    <property type="entry name" value="PQQ_b-propeller_rpt"/>
</dbReference>
<dbReference type="InterPro" id="IPR015943">
    <property type="entry name" value="WD40/YVTN_repeat-like_dom_sf"/>
</dbReference>
<proteinExistence type="inferred from homology"/>
<dbReference type="InterPro" id="IPR011047">
    <property type="entry name" value="Quinoprotein_ADH-like_sf"/>
</dbReference>
<gene>
    <name evidence="4 7" type="primary">bamB</name>
    <name evidence="7" type="ORF">FHP91_20405</name>
</gene>
<dbReference type="RefSeq" id="WP_144311303.1">
    <property type="nucleotide sequence ID" value="NZ_VMNK01000023.1"/>
</dbReference>
<dbReference type="PROSITE" id="PS51257">
    <property type="entry name" value="PROKAR_LIPOPROTEIN"/>
    <property type="match status" value="1"/>
</dbReference>
<keyword evidence="8" id="KW-1185">Reference proteome</keyword>
<dbReference type="EMBL" id="VMNK01000023">
    <property type="protein sequence ID" value="TVO50911.1"/>
    <property type="molecule type" value="Genomic_DNA"/>
</dbReference>
<evidence type="ECO:0000313" key="7">
    <source>
        <dbReference type="EMBL" id="TVO50911.1"/>
    </source>
</evidence>
<sequence length="381" mass="39941">MRSFRLFTALAATSLLVGCSSLDALNPFSTPAPKMAPLPEFKASATLSPVWSAKIGEADIYRFEPAVLDSDVIAAGAAGDVARFSGGQTRWRVRVDGGLTAGVGADADLAVVANGAGEVVALDASSGAERWRAKVNAEVLAAPGVAKDFVVVRSSDNRVFGLDRKDGAIKWTYRRTTPALTLRNPSGMLLENNVAVLGFPGGKLAALDLNNGGLIWELSVALPAGATELERIADVVGDPVLHRQTLCAAAFQGRVSCFDVTNGKTLWSRPVSARGGMSRDVRQVYVTEDTDAVVALDAFSGASMWRQDQLVRRVLTAPLATSAGVVVGDTEGYVHLLSLENGAFIGRTQADSSGVSVAPRAVGELVLVQTRAGGIHVFQPR</sequence>
<protein>
    <recommendedName>
        <fullName evidence="4">Outer membrane protein assembly factor BamB</fullName>
    </recommendedName>
</protein>
<keyword evidence="4" id="KW-0564">Palmitate</keyword>
<dbReference type="GO" id="GO:0043165">
    <property type="term" value="P:Gram-negative-bacterium-type cell outer membrane assembly"/>
    <property type="evidence" value="ECO:0007669"/>
    <property type="project" value="UniProtKB-UniRule"/>
</dbReference>
<dbReference type="PANTHER" id="PTHR34512">
    <property type="entry name" value="CELL SURFACE PROTEIN"/>
    <property type="match status" value="1"/>
</dbReference>
<comment type="caution">
    <text evidence="7">The sequence shown here is derived from an EMBL/GenBank/DDBJ whole genome shotgun (WGS) entry which is preliminary data.</text>
</comment>
<dbReference type="Proteomes" id="UP000319502">
    <property type="component" value="Unassembled WGS sequence"/>
</dbReference>
<keyword evidence="2 4" id="KW-0472">Membrane</keyword>
<keyword evidence="1 4" id="KW-0732">Signal</keyword>
<evidence type="ECO:0000259" key="6">
    <source>
        <dbReference type="Pfam" id="PF13360"/>
    </source>
</evidence>